<accession>A0A9W2ZPK3</accession>
<dbReference type="AlphaFoldDB" id="A0A9W2ZPK3"/>
<feature type="chain" id="PRO_5040866796" evidence="1">
    <location>
        <begin position="27"/>
        <end position="143"/>
    </location>
</feature>
<reference evidence="3" key="1">
    <citation type="submission" date="2025-08" db="UniProtKB">
        <authorList>
            <consortium name="RefSeq"/>
        </authorList>
    </citation>
    <scope>IDENTIFICATION</scope>
</reference>
<gene>
    <name evidence="3" type="primary">LOC129924634</name>
</gene>
<evidence type="ECO:0000313" key="2">
    <source>
        <dbReference type="Proteomes" id="UP001165740"/>
    </source>
</evidence>
<dbReference type="RefSeq" id="XP_055876967.1">
    <property type="nucleotide sequence ID" value="XM_056020992.1"/>
</dbReference>
<organism evidence="2 3">
    <name type="scientific">Biomphalaria glabrata</name>
    <name type="common">Bloodfluke planorb</name>
    <name type="synonym">Freshwater snail</name>
    <dbReference type="NCBI Taxonomy" id="6526"/>
    <lineage>
        <taxon>Eukaryota</taxon>
        <taxon>Metazoa</taxon>
        <taxon>Spiralia</taxon>
        <taxon>Lophotrochozoa</taxon>
        <taxon>Mollusca</taxon>
        <taxon>Gastropoda</taxon>
        <taxon>Heterobranchia</taxon>
        <taxon>Euthyneura</taxon>
        <taxon>Panpulmonata</taxon>
        <taxon>Hygrophila</taxon>
        <taxon>Lymnaeoidea</taxon>
        <taxon>Planorbidae</taxon>
        <taxon>Biomphalaria</taxon>
    </lineage>
</organism>
<protein>
    <submittedName>
        <fullName evidence="3">Uncharacterized protein LOC129924634</fullName>
    </submittedName>
</protein>
<proteinExistence type="predicted"/>
<evidence type="ECO:0000313" key="3">
    <source>
        <dbReference type="RefSeq" id="XP_055876967.1"/>
    </source>
</evidence>
<dbReference type="OrthoDB" id="6156797at2759"/>
<dbReference type="GeneID" id="129924634"/>
<dbReference type="Proteomes" id="UP001165740">
    <property type="component" value="Chromosome 2"/>
</dbReference>
<feature type="signal peptide" evidence="1">
    <location>
        <begin position="1"/>
        <end position="26"/>
    </location>
</feature>
<keyword evidence="2" id="KW-1185">Reference proteome</keyword>
<keyword evidence="1" id="KW-0732">Signal</keyword>
<sequence>MKTGDLIMHFTALVWLLISIPATVKSTQPPIATTTAGTLYSTIENWTGNIDEYVPPPVPPSEVNCHVEVQTTRLHGGRCVNFGTSGISNRAVLSCQAGAYFEINNKECEALQIARELQQARELARRRRINSRTSRHNTGATTL</sequence>
<name>A0A9W2ZPK3_BIOGL</name>
<evidence type="ECO:0000256" key="1">
    <source>
        <dbReference type="SAM" id="SignalP"/>
    </source>
</evidence>